<dbReference type="Proteomes" id="UP000836387">
    <property type="component" value="Unassembled WGS sequence"/>
</dbReference>
<keyword evidence="2" id="KW-1185">Reference proteome</keyword>
<evidence type="ECO:0000313" key="1">
    <source>
        <dbReference type="EMBL" id="CAG9950806.1"/>
    </source>
</evidence>
<comment type="caution">
    <text evidence="1">The sequence shown here is derived from an EMBL/GenBank/DDBJ whole genome shotgun (WGS) entry which is preliminary data.</text>
</comment>
<sequence>MASIPPAPDPAVAAAFEVSEDIELYIRVDEAEREQPVDCTYRPMKPAAKERGNYREKRIRDYWGISEPGQIKPIHPIARFMSYETFEQLYRAFRPYDPRGSYEGSFDCIFE</sequence>
<proteinExistence type="predicted"/>
<reference evidence="1" key="2">
    <citation type="submission" date="2021-10" db="EMBL/GenBank/DDBJ databases">
        <authorList>
            <person name="Piombo E."/>
        </authorList>
    </citation>
    <scope>NUCLEOTIDE SEQUENCE</scope>
</reference>
<protein>
    <submittedName>
        <fullName evidence="1">Uncharacterized protein</fullName>
    </submittedName>
</protein>
<evidence type="ECO:0000313" key="2">
    <source>
        <dbReference type="Proteomes" id="UP000836387"/>
    </source>
</evidence>
<name>A0ACA9UBU8_BIOOC</name>
<accession>A0ACA9UBU8</accession>
<reference evidence="1" key="1">
    <citation type="submission" date="2020-04" db="EMBL/GenBank/DDBJ databases">
        <authorList>
            <person name="Broberg M."/>
        </authorList>
    </citation>
    <scope>NUCLEOTIDE SEQUENCE</scope>
</reference>
<organism evidence="1 2">
    <name type="scientific">Clonostachys rosea f. rosea IK726</name>
    <dbReference type="NCBI Taxonomy" id="1349383"/>
    <lineage>
        <taxon>Eukaryota</taxon>
        <taxon>Fungi</taxon>
        <taxon>Dikarya</taxon>
        <taxon>Ascomycota</taxon>
        <taxon>Pezizomycotina</taxon>
        <taxon>Sordariomycetes</taxon>
        <taxon>Hypocreomycetidae</taxon>
        <taxon>Hypocreales</taxon>
        <taxon>Bionectriaceae</taxon>
        <taxon>Clonostachys</taxon>
    </lineage>
</organism>
<dbReference type="EMBL" id="CADEHS020000197">
    <property type="protein sequence ID" value="CAG9950806.1"/>
    <property type="molecule type" value="Genomic_DNA"/>
</dbReference>
<gene>
    <name evidence="1" type="ORF">CRV2_00018985</name>
</gene>